<dbReference type="NCBIfam" id="TIGR00973">
    <property type="entry name" value="leuA_bact"/>
    <property type="match status" value="1"/>
</dbReference>
<evidence type="ECO:0000256" key="8">
    <source>
        <dbReference type="ARBA" id="ARBA00022723"/>
    </source>
</evidence>
<dbReference type="InterPro" id="IPR050073">
    <property type="entry name" value="2-IPM_HCS-like"/>
</dbReference>
<evidence type="ECO:0000256" key="4">
    <source>
        <dbReference type="ARBA" id="ARBA00018198"/>
    </source>
</evidence>
<evidence type="ECO:0000313" key="15">
    <source>
        <dbReference type="Proteomes" id="UP000003900"/>
    </source>
</evidence>
<evidence type="ECO:0000256" key="7">
    <source>
        <dbReference type="ARBA" id="ARBA00022679"/>
    </source>
</evidence>
<dbReference type="InterPro" id="IPR054691">
    <property type="entry name" value="LeuA/HCS_post-cat"/>
</dbReference>
<evidence type="ECO:0000313" key="14">
    <source>
        <dbReference type="EMBL" id="EHQ62055.1"/>
    </source>
</evidence>
<evidence type="ECO:0000256" key="3">
    <source>
        <dbReference type="ARBA" id="ARBA00012973"/>
    </source>
</evidence>
<keyword evidence="9" id="KW-0464">Manganese</keyword>
<dbReference type="PROSITE" id="PS00815">
    <property type="entry name" value="AIPM_HOMOCIT_SYNTH_1"/>
    <property type="match status" value="1"/>
</dbReference>
<name>H3SFM3_9BACL</name>
<dbReference type="InterPro" id="IPR013785">
    <property type="entry name" value="Aldolase_TIM"/>
</dbReference>
<organism evidence="14 15">
    <name type="scientific">Paenibacillus dendritiformis C454</name>
    <dbReference type="NCBI Taxonomy" id="1131935"/>
    <lineage>
        <taxon>Bacteria</taxon>
        <taxon>Bacillati</taxon>
        <taxon>Bacillota</taxon>
        <taxon>Bacilli</taxon>
        <taxon>Bacillales</taxon>
        <taxon>Paenibacillaceae</taxon>
        <taxon>Paenibacillus</taxon>
    </lineage>
</organism>
<dbReference type="SUPFAM" id="SSF110921">
    <property type="entry name" value="2-isopropylmalate synthase LeuA, allosteric (dimerisation) domain"/>
    <property type="match status" value="1"/>
</dbReference>
<dbReference type="FunFam" id="3.20.20.70:FF:000010">
    <property type="entry name" value="2-isopropylmalate synthase"/>
    <property type="match status" value="1"/>
</dbReference>
<comment type="caution">
    <text evidence="14">The sequence shown here is derived from an EMBL/GenBank/DDBJ whole genome shotgun (WGS) entry which is preliminary data.</text>
</comment>
<keyword evidence="6" id="KW-0028">Amino-acid biosynthesis</keyword>
<gene>
    <name evidence="14" type="ORF">PDENDC454_11640</name>
</gene>
<evidence type="ECO:0000256" key="9">
    <source>
        <dbReference type="ARBA" id="ARBA00023211"/>
    </source>
</evidence>
<dbReference type="GO" id="GO:0003852">
    <property type="term" value="F:2-isopropylmalate synthase activity"/>
    <property type="evidence" value="ECO:0007669"/>
    <property type="project" value="UniProtKB-UniRule"/>
</dbReference>
<evidence type="ECO:0000256" key="5">
    <source>
        <dbReference type="ARBA" id="ARBA00022430"/>
    </source>
</evidence>
<dbReference type="Proteomes" id="UP000003900">
    <property type="component" value="Unassembled WGS sequence"/>
</dbReference>
<protein>
    <recommendedName>
        <fullName evidence="4 11">2-isopropylmalate synthase</fullName>
        <ecNumber evidence="3 11">2.3.3.13</ecNumber>
    </recommendedName>
</protein>
<keyword evidence="10" id="KW-0100">Branched-chain amino acid biosynthesis</keyword>
<evidence type="ECO:0000256" key="2">
    <source>
        <dbReference type="ARBA" id="ARBA00009396"/>
    </source>
</evidence>
<evidence type="ECO:0000259" key="13">
    <source>
        <dbReference type="PROSITE" id="PS50991"/>
    </source>
</evidence>
<dbReference type="PANTHER" id="PTHR10277:SF9">
    <property type="entry name" value="2-ISOPROPYLMALATE SYNTHASE 1, CHLOROPLASTIC-RELATED"/>
    <property type="match status" value="1"/>
</dbReference>
<dbReference type="InterPro" id="IPR036230">
    <property type="entry name" value="LeuA_allosteric_dom_sf"/>
</dbReference>
<evidence type="ECO:0000256" key="12">
    <source>
        <dbReference type="RuleBase" id="RU003523"/>
    </source>
</evidence>
<evidence type="ECO:0000256" key="6">
    <source>
        <dbReference type="ARBA" id="ARBA00022605"/>
    </source>
</evidence>
<dbReference type="CDD" id="cd07940">
    <property type="entry name" value="DRE_TIM_IPMS"/>
    <property type="match status" value="1"/>
</dbReference>
<dbReference type="SUPFAM" id="SSF51569">
    <property type="entry name" value="Aldolase"/>
    <property type="match status" value="1"/>
</dbReference>
<keyword evidence="7 12" id="KW-0808">Transferase</keyword>
<dbReference type="EMBL" id="AHKH01000025">
    <property type="protein sequence ID" value="EHQ62055.1"/>
    <property type="molecule type" value="Genomic_DNA"/>
</dbReference>
<evidence type="ECO:0000256" key="1">
    <source>
        <dbReference type="ARBA" id="ARBA00004689"/>
    </source>
</evidence>
<dbReference type="Gene3D" id="3.20.20.70">
    <property type="entry name" value="Aldolase class I"/>
    <property type="match status" value="1"/>
</dbReference>
<dbReference type="GO" id="GO:0046872">
    <property type="term" value="F:metal ion binding"/>
    <property type="evidence" value="ECO:0007669"/>
    <property type="project" value="UniProtKB-KW"/>
</dbReference>
<dbReference type="RefSeq" id="WP_006676828.1">
    <property type="nucleotide sequence ID" value="NZ_AHKH01000025.1"/>
</dbReference>
<dbReference type="Pfam" id="PF22617">
    <property type="entry name" value="HCS_D2"/>
    <property type="match status" value="1"/>
</dbReference>
<dbReference type="AlphaFoldDB" id="H3SFM3"/>
<dbReference type="FunFam" id="1.10.238.260:FF:000001">
    <property type="entry name" value="2-isopropylmalate synthase"/>
    <property type="match status" value="1"/>
</dbReference>
<dbReference type="PATRIC" id="fig|1131935.3.peg.2399"/>
<evidence type="ECO:0000256" key="10">
    <source>
        <dbReference type="ARBA" id="ARBA00023304"/>
    </source>
</evidence>
<dbReference type="GO" id="GO:0009098">
    <property type="term" value="P:L-leucine biosynthetic process"/>
    <property type="evidence" value="ECO:0007669"/>
    <property type="project" value="UniProtKB-UniRule"/>
</dbReference>
<dbReference type="Gene3D" id="1.10.238.260">
    <property type="match status" value="1"/>
</dbReference>
<dbReference type="PROSITE" id="PS50991">
    <property type="entry name" value="PYR_CT"/>
    <property type="match status" value="1"/>
</dbReference>
<keyword evidence="15" id="KW-1185">Reference proteome</keyword>
<dbReference type="SMART" id="SM00917">
    <property type="entry name" value="LeuA_dimer"/>
    <property type="match status" value="1"/>
</dbReference>
<dbReference type="Pfam" id="PF00682">
    <property type="entry name" value="HMGL-like"/>
    <property type="match status" value="1"/>
</dbReference>
<dbReference type="Pfam" id="PF08502">
    <property type="entry name" value="LeuA_dimer"/>
    <property type="match status" value="1"/>
</dbReference>
<keyword evidence="8" id="KW-0479">Metal-binding</keyword>
<dbReference type="InterPro" id="IPR005671">
    <property type="entry name" value="LeuA_bact_synth"/>
</dbReference>
<feature type="domain" description="Pyruvate carboxyltransferase" evidence="13">
    <location>
        <begin position="23"/>
        <end position="285"/>
    </location>
</feature>
<evidence type="ECO:0000256" key="11">
    <source>
        <dbReference type="NCBIfam" id="TIGR00973"/>
    </source>
</evidence>
<dbReference type="PROSITE" id="PS00816">
    <property type="entry name" value="AIPM_HOMOCIT_SYNTH_2"/>
    <property type="match status" value="1"/>
</dbReference>
<reference evidence="14 15" key="1">
    <citation type="journal article" date="2012" name="J. Bacteriol.">
        <title>Genome Sequence of the Pattern-Forming Social Bacterium Paenibacillus dendritiformis C454 Chiral Morphotype.</title>
        <authorList>
            <person name="Sirota-Madi A."/>
            <person name="Olender T."/>
            <person name="Helman Y."/>
            <person name="Brainis I."/>
            <person name="Finkelshtein A."/>
            <person name="Roth D."/>
            <person name="Hagai E."/>
            <person name="Leshkowitz D."/>
            <person name="Brodsky L."/>
            <person name="Galatenko V."/>
            <person name="Nikolaev V."/>
            <person name="Gutnick D.L."/>
            <person name="Lancet D."/>
            <person name="Ben-Jacob E."/>
        </authorList>
    </citation>
    <scope>NUCLEOTIDE SEQUENCE [LARGE SCALE GENOMIC DNA]</scope>
    <source>
        <strain evidence="14 15">C454</strain>
    </source>
</reference>
<dbReference type="EC" id="2.3.3.13" evidence="3 11"/>
<keyword evidence="5" id="KW-0432">Leucine biosynthesis</keyword>
<dbReference type="NCBIfam" id="NF002086">
    <property type="entry name" value="PRK00915.1-3"/>
    <property type="match status" value="1"/>
</dbReference>
<dbReference type="UniPathway" id="UPA00048">
    <property type="reaction ID" value="UER00070"/>
</dbReference>
<dbReference type="InterPro" id="IPR013709">
    <property type="entry name" value="2-isopropylmalate_synth_dimer"/>
</dbReference>
<sequence>MGTHTQGNSMQAEIGQDQEKRMIQIFDTTLRDGEQAPGAALTLPQKLELAEQLVRLGVDVIEPGFPISSPGEFEAVQRISRLYPQVEICGFARAVREDIDAAVKATADAALRRIHVFISSSDIHLQHQLRKSRAEVKQMARETVAYAKQFADRIEFTAMDATRSDVDFVIELVEAAIEEGASIINLPDTVGYALPEEYGALFRKVRQGARGAEHAVFSAHCHNDLGLAVANSLAAIQAGATQIEVTVNGVGERTGNCALEELIMALDTRGDALRAAARIRPEYLYETSRAVSRMMHFPIAYNKPVVGRNAFQHESGIHQDGLLKNRNTYEIMDPVKLGIPHHMIILGKHSGRHALKHRAEQYGVHLNADQLNEVYDRFKRVADAQKVVTDDQLLQCIGETLNEQLEPLSLLDVEVVAGNDRKRAASVTVQEQATGKKQTYAGVGSGPIEAVIRALSQAVREPIRFEDLELHSLSSGEEASGEAIVTVSLHDQVYQGSATHQDIVLAAAQAYMAACNQALRSAAADGEPVQEQELLSAQRHDAS</sequence>
<dbReference type="Gene3D" id="3.30.160.270">
    <property type="match status" value="1"/>
</dbReference>
<proteinExistence type="inferred from homology"/>
<comment type="pathway">
    <text evidence="1">Amino-acid biosynthesis; L-leucine biosynthesis; L-leucine from 3-methyl-2-oxobutanoate: step 1/4.</text>
</comment>
<dbReference type="STRING" id="1131935.PDENDC454_11640"/>
<comment type="similarity">
    <text evidence="2">Belongs to the alpha-IPM synthase/homocitrate synthase family. LeuA type 1 subfamily.</text>
</comment>
<dbReference type="PANTHER" id="PTHR10277">
    <property type="entry name" value="HOMOCITRATE SYNTHASE-RELATED"/>
    <property type="match status" value="1"/>
</dbReference>
<dbReference type="InterPro" id="IPR000891">
    <property type="entry name" value="PYR_CT"/>
</dbReference>
<dbReference type="InterPro" id="IPR002034">
    <property type="entry name" value="AIPM/Hcit_synth_CS"/>
</dbReference>
<accession>H3SFM3</accession>